<dbReference type="Gene3D" id="2.40.160.50">
    <property type="entry name" value="membrane protein fhac: a member of the omp85/tpsb transporter family"/>
    <property type="match status" value="1"/>
</dbReference>
<dbReference type="InterPro" id="IPR039910">
    <property type="entry name" value="D15-like"/>
</dbReference>
<dbReference type="GO" id="GO:0019867">
    <property type="term" value="C:outer membrane"/>
    <property type="evidence" value="ECO:0007669"/>
    <property type="project" value="InterPro"/>
</dbReference>
<reference evidence="7 8" key="1">
    <citation type="submission" date="2017-01" db="EMBL/GenBank/DDBJ databases">
        <title>Complete genome of Tateyamaria omphalii DOK1-4 isolated from seawater in Dokdo.</title>
        <authorList>
            <person name="Kim J.H."/>
            <person name="Chi W.-J."/>
        </authorList>
    </citation>
    <scope>NUCLEOTIDE SEQUENCE [LARGE SCALE GENOMIC DNA]</scope>
    <source>
        <strain evidence="7 8">DOK1-4</strain>
    </source>
</reference>
<dbReference type="Proteomes" id="UP000186336">
    <property type="component" value="Chromosome"/>
</dbReference>
<dbReference type="PANTHER" id="PTHR12815">
    <property type="entry name" value="SORTING AND ASSEMBLY MACHINERY SAMM50 PROTEIN FAMILY MEMBER"/>
    <property type="match status" value="1"/>
</dbReference>
<keyword evidence="3" id="KW-0472">Membrane</keyword>
<comment type="subcellular location">
    <subcellularLocation>
        <location evidence="1">Membrane</location>
    </subcellularLocation>
</comment>
<evidence type="ECO:0000259" key="5">
    <source>
        <dbReference type="Pfam" id="PF01103"/>
    </source>
</evidence>
<dbReference type="OrthoDB" id="9769707at2"/>
<keyword evidence="2" id="KW-0812">Transmembrane</keyword>
<proteinExistence type="predicted"/>
<evidence type="ECO:0000256" key="1">
    <source>
        <dbReference type="ARBA" id="ARBA00004370"/>
    </source>
</evidence>
<feature type="domain" description="Bacterial surface antigen (D15)" evidence="5">
    <location>
        <begin position="299"/>
        <end position="594"/>
    </location>
</feature>
<dbReference type="Pfam" id="PF01103">
    <property type="entry name" value="Omp85"/>
    <property type="match status" value="1"/>
</dbReference>
<evidence type="ECO:0000256" key="4">
    <source>
        <dbReference type="SAM" id="SignalP"/>
    </source>
</evidence>
<feature type="signal peptide" evidence="4">
    <location>
        <begin position="1"/>
        <end position="24"/>
    </location>
</feature>
<dbReference type="AlphaFoldDB" id="A0A1P8MW68"/>
<dbReference type="InterPro" id="IPR000184">
    <property type="entry name" value="Bac_surfAg_D15"/>
</dbReference>
<keyword evidence="8" id="KW-1185">Reference proteome</keyword>
<evidence type="ECO:0000313" key="7">
    <source>
        <dbReference type="EMBL" id="APX12169.1"/>
    </source>
</evidence>
<organism evidence="7 8">
    <name type="scientific">Tateyamaria omphalii</name>
    <dbReference type="NCBI Taxonomy" id="299262"/>
    <lineage>
        <taxon>Bacteria</taxon>
        <taxon>Pseudomonadati</taxon>
        <taxon>Pseudomonadota</taxon>
        <taxon>Alphaproteobacteria</taxon>
        <taxon>Rhodobacterales</taxon>
        <taxon>Roseobacteraceae</taxon>
        <taxon>Tateyamaria</taxon>
    </lineage>
</organism>
<accession>A0A1P8MW68</accession>
<dbReference type="STRING" id="299262.BWR18_11120"/>
<gene>
    <name evidence="7" type="ORF">BWR18_11120</name>
</gene>
<dbReference type="InterPro" id="IPR010827">
    <property type="entry name" value="BamA/TamA_POTRA"/>
</dbReference>
<feature type="chain" id="PRO_5012410825" evidence="4">
    <location>
        <begin position="25"/>
        <end position="594"/>
    </location>
</feature>
<protein>
    <submittedName>
        <fullName evidence="7">Uncharacterized protein</fullName>
    </submittedName>
</protein>
<evidence type="ECO:0000256" key="3">
    <source>
        <dbReference type="ARBA" id="ARBA00023136"/>
    </source>
</evidence>
<evidence type="ECO:0000259" key="6">
    <source>
        <dbReference type="Pfam" id="PF07244"/>
    </source>
</evidence>
<dbReference type="KEGG" id="tom:BWR18_11120"/>
<dbReference type="Pfam" id="PF07244">
    <property type="entry name" value="POTRA"/>
    <property type="match status" value="1"/>
</dbReference>
<dbReference type="Gene3D" id="3.10.20.310">
    <property type="entry name" value="membrane protein fhac"/>
    <property type="match status" value="1"/>
</dbReference>
<name>A0A1P8MW68_9RHOB</name>
<evidence type="ECO:0000256" key="2">
    <source>
        <dbReference type="ARBA" id="ARBA00022452"/>
    </source>
</evidence>
<feature type="domain" description="POTRA" evidence="6">
    <location>
        <begin position="199"/>
        <end position="269"/>
    </location>
</feature>
<keyword evidence="2" id="KW-1134">Transmembrane beta strand</keyword>
<sequence>MYRTVCQVLAVISATCGAPGALLALTVDVRAPGDLADEVRAASLTASLQDEETAPRAIDVISAAQADYARLIGLLYDKGYFGPTISITVDGREAASLSPVAAPRAVNTVVVTVDPGKVFTFGTVTVSPIATGTEPVFQVAPGETANVSALRTATEAGIEGWRQQGHAKAAVSGQQIIANHPAGQLNADIRLNPGPRLRLGRLNIEGKSNVREKRLREIAGWPSGEVFDPDTLDLVEKRFRRTGTFASASLTEAETPNPDGTLDVTAQITDQLPRRYSFGAEYGTTDGLSVSALWLHRNIFGGAERLQIDGEISGVGGDTEGVDFRLGAQLSRPATWRTDLEAVLLAEIEQRDDPNLFSRTARLEFSTVYFASEDREYSYGIGLQRAETRDDLGERDYTILTFPFSAKFDRRDNELNATSGYYAEASLRPFINIDGTSDGIVTTLDLRTYRKLGERVVLAARGLFGSVAGPSIEEAPADFLFFSGGSGTVRGQDYQSLGVELSPGVTIGGRSFVGLSGEMRVKTGDRFSVVGFYDAGYIGSESFFDGEGEWHTGFGAGVRYDTGIGPIRFDVALPGSGPGDNSGVEIYIGIGQAF</sequence>
<keyword evidence="4" id="KW-0732">Signal</keyword>
<dbReference type="PANTHER" id="PTHR12815:SF42">
    <property type="entry name" value="BACTERIAL SURFACE ANTIGEN (D15) DOMAIN-CONTAINING PROTEIN"/>
    <property type="match status" value="1"/>
</dbReference>
<evidence type="ECO:0000313" key="8">
    <source>
        <dbReference type="Proteomes" id="UP000186336"/>
    </source>
</evidence>
<dbReference type="EMBL" id="CP019312">
    <property type="protein sequence ID" value="APX12169.1"/>
    <property type="molecule type" value="Genomic_DNA"/>
</dbReference>